<dbReference type="PROSITE" id="PS51819">
    <property type="entry name" value="VOC"/>
    <property type="match status" value="1"/>
</dbReference>
<dbReference type="Proteomes" id="UP001521184">
    <property type="component" value="Unassembled WGS sequence"/>
</dbReference>
<accession>A0ABR3TZ32</accession>
<comment type="caution">
    <text evidence="2">The sequence shown here is derived from an EMBL/GenBank/DDBJ whole genome shotgun (WGS) entry which is preliminary data.</text>
</comment>
<dbReference type="Gene3D" id="3.10.180.10">
    <property type="entry name" value="2,3-Dihydroxybiphenyl 1,2-Dioxygenase, domain 1"/>
    <property type="match status" value="1"/>
</dbReference>
<keyword evidence="3" id="KW-1185">Reference proteome</keyword>
<evidence type="ECO:0000259" key="1">
    <source>
        <dbReference type="PROSITE" id="PS51819"/>
    </source>
</evidence>
<name>A0ABR3TZ32_9PEZI</name>
<dbReference type="InterPro" id="IPR037523">
    <property type="entry name" value="VOC_core"/>
</dbReference>
<evidence type="ECO:0000313" key="3">
    <source>
        <dbReference type="Proteomes" id="UP001521184"/>
    </source>
</evidence>
<feature type="domain" description="VOC" evidence="1">
    <location>
        <begin position="19"/>
        <end position="147"/>
    </location>
</feature>
<organism evidence="2 3">
    <name type="scientific">Diplodia intermedia</name>
    <dbReference type="NCBI Taxonomy" id="856260"/>
    <lineage>
        <taxon>Eukaryota</taxon>
        <taxon>Fungi</taxon>
        <taxon>Dikarya</taxon>
        <taxon>Ascomycota</taxon>
        <taxon>Pezizomycotina</taxon>
        <taxon>Dothideomycetes</taxon>
        <taxon>Dothideomycetes incertae sedis</taxon>
        <taxon>Botryosphaeriales</taxon>
        <taxon>Botryosphaeriaceae</taxon>
        <taxon>Diplodia</taxon>
    </lineage>
</organism>
<sequence length="212" mass="23523">MADTKENGKTTTKVISPIRLAHVVLRTRPETFADMVAFYKTFLGAEAAHENDFISFLTYDEEHHRIAIVAMPGLGPKDAKTAGLESPKTDGYLQHIAFTFATVKDLLTAYTQRKELGIKPVWCVNHGPTLSIYYRDPDGNHIETQVDAFDTAEDATAYMVDPAFAENPIGVDFDPDDTIERLEKGVVSVQDVLKRPNIGPRDLSDVAMVESH</sequence>
<dbReference type="SUPFAM" id="SSF54593">
    <property type="entry name" value="Glyoxalase/Bleomycin resistance protein/Dihydroxybiphenyl dioxygenase"/>
    <property type="match status" value="1"/>
</dbReference>
<reference evidence="2 3" key="1">
    <citation type="journal article" date="2023" name="Plant Dis.">
        <title>First Report of Diplodia intermedia Causing Canker and Dieback Diseases on Apple Trees in Canada.</title>
        <authorList>
            <person name="Ellouze W."/>
            <person name="Ilyukhin E."/>
            <person name="Sulman M."/>
            <person name="Ali S."/>
        </authorList>
    </citation>
    <scope>NUCLEOTIDE SEQUENCE [LARGE SCALE GENOMIC DNA]</scope>
    <source>
        <strain evidence="2 3">M45-28</strain>
    </source>
</reference>
<gene>
    <name evidence="2" type="ORF">SLS58_002300</name>
</gene>
<proteinExistence type="predicted"/>
<dbReference type="EMBL" id="JAKEKT020000010">
    <property type="protein sequence ID" value="KAL1647976.1"/>
    <property type="molecule type" value="Genomic_DNA"/>
</dbReference>
<dbReference type="Pfam" id="PF00903">
    <property type="entry name" value="Glyoxalase"/>
    <property type="match status" value="1"/>
</dbReference>
<dbReference type="InterPro" id="IPR029068">
    <property type="entry name" value="Glyas_Bleomycin-R_OHBP_Dase"/>
</dbReference>
<protein>
    <recommendedName>
        <fullName evidence="1">VOC domain-containing protein</fullName>
    </recommendedName>
</protein>
<dbReference type="InterPro" id="IPR004360">
    <property type="entry name" value="Glyas_Fos-R_dOase_dom"/>
</dbReference>
<evidence type="ECO:0000313" key="2">
    <source>
        <dbReference type="EMBL" id="KAL1647976.1"/>
    </source>
</evidence>